<keyword evidence="3" id="KW-0325">Glycoprotein</keyword>
<keyword evidence="5" id="KW-1133">Transmembrane helix</keyword>
<dbReference type="PANTHER" id="PTHR44103">
    <property type="entry name" value="PROPROTEIN CONVERTASE P"/>
    <property type="match status" value="1"/>
</dbReference>
<comment type="caution">
    <text evidence="7">The sequence shown here is derived from an EMBL/GenBank/DDBJ whole genome shotgun (WGS) entry which is preliminary data.</text>
</comment>
<sequence length="1879" mass="200236">MDIEVLPSEFSNHEGPSVIIDSDSRSKPITPQQDPTTTDTYDFILTQTPRTTCLPYLSRSTKVVIIFALFASLSMMNAILIVYYTSAKPPSKVCTFILTSDAKSSISADSHPYSVAVADLNNDGLLDIVVPNSGINKIGVFLRQANDTFADQITFSTGDYSMPYSVAIADINNDQRQDIIVANFGTNNIGVFLGRLNGTFGSQTTFSTGSSRPRWVMIADFNNDTQPDIAVVNHGTNNIGILLGDGKGNFANQITFSTGFDSIPYSIAIADLNNDGKLDIAVANYGTNNVGVLLNYGNGTFATQVTFKTGINSHPSSIAINDLNTDNHMDIVVVCSGTNNIAIVLGLGNGTFTIAKKYSTGNNSSPLSIVIGDFDNDNILDIAAANYGTVSIGVFFGYGTGIFAEQMSFFTASDFNPYFIATGYFNNDTRLDIVVVNFDYNYVIMIITNKKYTFLKQTTYQTTGSSSFPASVTVADFNNDSLLDMVVTNFYANSIDIFINYGNDTFKNQISYSTGSGSGPFYATSGDFNNDKRRDIVVANNLGNTIIIFLANGNGTFSSPTSYSTGSNSGPYKIVTDDLNNDNWTDIVVTNYFGSNIGIFFGYGDGTFSTQTTYSTGSNSGPYSVVIGDINNDKQQDIVVTTRSTSSITVFLGYGNGAFSSPTTFSTGNNSSPTLFTFAELNGDNLVDLVVADRGANNIRILYGYGNGSFSLQSTLPTGDNSAPRDVTIADIDKDGHLDIVFVNYIGGSVGIFFGYGKGNFSTQKIYSLGNGSYPFSVVVSDLNNDGQSDIIVPNSGIGNVVILSGYDNSTFTSQQTYRTKNVSNPQSIAVGDVNNDNRLDVIVVNYLGNNVDIFLGLGNGTFTSYASYTTGTSSNPYSVAVGHFNDDKWLDIIVANSGSNNIGIFLGYGNATFSSQTTYSTGNSSQPYAVAIADFNNDKRLDIVVANSGTNNLGIFYGNNDGTFSSQQTMSTGPFSLPRYVVVGDFNNDSQWDIAVINYGGDNLGIFLGYGNGNFSTQTIYPTGIIDRSYGAAVGDLNNDGKQDIIITLYYSRTIAIFLGYGNGTFAKTASYSTGSGSYPITIAIGDLNNDNRMDIAVSNCNTDNVVIFIGTGDGKFSNGNSYSADKNACPSSIALGDFNNDTVMDIVVANYGTNVIGVFLGTTYITGIPEDPYSTGSSPHPQGVAIDDFNNDDQLDIIIINHGLGNVGVLLGHTNGTFPLQTMFSVGDLSYPASVVIADVNNDTELDIIVANSATESIGILYGYGNGSFADVEIFATGSGTIPQSIVVGDFNNDKKLDIVVANTGIDSIFIFLRYDPGAFRSQISYSTGINSIPQFVTPGDFNRDGRLDFAVVNAGAGNVGVFIGLDNNTFSSQTTYPTGSQANSRSIISTDLNKDTCLDLVVCNLWSDDISVFLGRCDGTFLNQTNYQTGSGSGPIYVAVGDFDNDTQLDIVVILEFTNQIGFFYGYRNGTFSNVTTFSVESDSTPVAVAAADLNYDSRLDIAVAYFSSGYVSIFYGFGNGTFSKSIIYSTGPNSHPSLIVIDDLNKDGRLDIVVANAGTDNVGIFFGNNNGIFSNMVALPTGSGSGPYAVAIVDINNDAQLDIVVANYGNNNLGVLLGCNNGTFFSQLTYSTGDYSEPYYLAVGDFNNDNRMDVVVVNSGSNNIGVFFGYVSDSFLNAPSYLSKPSSHPTSIARADFNNDTQMDVVVTNNGADNMMILFGSGYGTFTSQMTYSTGVGSQPSSVAVGDFNKDGRLDIVVTNSGTNNIVVFLGNNISSFSNPMNYSTGLRSQPSAVAIVDFDNDGQLDIAVASYGANSMGVFLGYGNGSFMNQLIFSTGFGSHPIALATGDINKNKLTDIIAVNNGYGNIDILKKTC</sequence>
<dbReference type="Proteomes" id="UP000663877">
    <property type="component" value="Unassembled WGS sequence"/>
</dbReference>
<evidence type="ECO:0000313" key="6">
    <source>
        <dbReference type="EMBL" id="CAF1395365.1"/>
    </source>
</evidence>
<reference evidence="7" key="1">
    <citation type="submission" date="2021-02" db="EMBL/GenBank/DDBJ databases">
        <authorList>
            <person name="Nowell W R."/>
        </authorList>
    </citation>
    <scope>NUCLEOTIDE SEQUENCE</scope>
</reference>
<dbReference type="SMART" id="SM00191">
    <property type="entry name" value="Int_alpha"/>
    <property type="match status" value="10"/>
</dbReference>
<dbReference type="EMBL" id="CAJNOM010001552">
    <property type="protein sequence ID" value="CAF1612368.1"/>
    <property type="molecule type" value="Genomic_DNA"/>
</dbReference>
<keyword evidence="5" id="KW-0812">Transmembrane</keyword>
<keyword evidence="5" id="KW-0472">Membrane</keyword>
<organism evidence="7 8">
    <name type="scientific">Adineta steineri</name>
    <dbReference type="NCBI Taxonomy" id="433720"/>
    <lineage>
        <taxon>Eukaryota</taxon>
        <taxon>Metazoa</taxon>
        <taxon>Spiralia</taxon>
        <taxon>Gnathifera</taxon>
        <taxon>Rotifera</taxon>
        <taxon>Eurotatoria</taxon>
        <taxon>Bdelloidea</taxon>
        <taxon>Adinetida</taxon>
        <taxon>Adinetidae</taxon>
        <taxon>Adineta</taxon>
    </lineage>
</organism>
<dbReference type="PANTHER" id="PTHR44103:SF1">
    <property type="entry name" value="PROPROTEIN CONVERTASE P"/>
    <property type="match status" value="1"/>
</dbReference>
<protein>
    <recommendedName>
        <fullName evidence="9">FG-GAP repeat protein</fullName>
    </recommendedName>
</protein>
<evidence type="ECO:0000313" key="7">
    <source>
        <dbReference type="EMBL" id="CAF1612368.1"/>
    </source>
</evidence>
<dbReference type="Gene3D" id="2.130.10.130">
    <property type="entry name" value="Integrin alpha, N-terminal"/>
    <property type="match status" value="7"/>
</dbReference>
<evidence type="ECO:0008006" key="9">
    <source>
        <dbReference type="Google" id="ProtNLM"/>
    </source>
</evidence>
<gene>
    <name evidence="6" type="ORF">BJG266_LOCUS37349</name>
    <name evidence="7" type="ORF">QVE165_LOCUS54255</name>
</gene>
<evidence type="ECO:0000256" key="1">
    <source>
        <dbReference type="ARBA" id="ARBA00022729"/>
    </source>
</evidence>
<dbReference type="InterPro" id="IPR013517">
    <property type="entry name" value="FG-GAP"/>
</dbReference>
<dbReference type="SUPFAM" id="SSF69318">
    <property type="entry name" value="Integrin alpha N-terminal domain"/>
    <property type="match status" value="7"/>
</dbReference>
<evidence type="ECO:0000256" key="5">
    <source>
        <dbReference type="SAM" id="Phobius"/>
    </source>
</evidence>
<keyword evidence="8" id="KW-1185">Reference proteome</keyword>
<dbReference type="OrthoDB" id="10022113at2759"/>
<evidence type="ECO:0000256" key="4">
    <source>
        <dbReference type="SAM" id="MobiDB-lite"/>
    </source>
</evidence>
<name>A0A816BV71_9BILA</name>
<evidence type="ECO:0000256" key="2">
    <source>
        <dbReference type="ARBA" id="ARBA00022737"/>
    </source>
</evidence>
<dbReference type="InterPro" id="IPR013519">
    <property type="entry name" value="Int_alpha_beta-p"/>
</dbReference>
<feature type="region of interest" description="Disordered" evidence="4">
    <location>
        <begin position="1"/>
        <end position="38"/>
    </location>
</feature>
<proteinExistence type="predicted"/>
<dbReference type="Proteomes" id="UP000663832">
    <property type="component" value="Unassembled WGS sequence"/>
</dbReference>
<dbReference type="Pfam" id="PF13517">
    <property type="entry name" value="FG-GAP_3"/>
    <property type="match status" value="14"/>
</dbReference>
<dbReference type="InterPro" id="IPR028994">
    <property type="entry name" value="Integrin_alpha_N"/>
</dbReference>
<evidence type="ECO:0000313" key="8">
    <source>
        <dbReference type="Proteomes" id="UP000663832"/>
    </source>
</evidence>
<dbReference type="Gene3D" id="2.30.30.100">
    <property type="match status" value="7"/>
</dbReference>
<accession>A0A816BV71</accession>
<evidence type="ECO:0000256" key="3">
    <source>
        <dbReference type="ARBA" id="ARBA00023180"/>
    </source>
</evidence>
<keyword evidence="2" id="KW-0677">Repeat</keyword>
<keyword evidence="1" id="KW-0732">Signal</keyword>
<dbReference type="EMBL" id="CAJNOI010001224">
    <property type="protein sequence ID" value="CAF1395365.1"/>
    <property type="molecule type" value="Genomic_DNA"/>
</dbReference>
<feature type="transmembrane region" description="Helical" evidence="5">
    <location>
        <begin position="63"/>
        <end position="84"/>
    </location>
</feature>